<comment type="caution">
    <text evidence="6">The sequence shown here is derived from an EMBL/GenBank/DDBJ whole genome shotgun (WGS) entry which is preliminary data.</text>
</comment>
<keyword evidence="2" id="KW-0408">Iron</keyword>
<dbReference type="CDD" id="cd10551">
    <property type="entry name" value="PsrB"/>
    <property type="match status" value="1"/>
</dbReference>
<dbReference type="Gene3D" id="3.40.50.740">
    <property type="match status" value="1"/>
</dbReference>
<dbReference type="RefSeq" id="WP_090490151.1">
    <property type="nucleotide sequence ID" value="NZ_BJVY01000015.1"/>
</dbReference>
<dbReference type="Pfam" id="PF04879">
    <property type="entry name" value="Molybdop_Fe4S4"/>
    <property type="match status" value="1"/>
</dbReference>
<dbReference type="InterPro" id="IPR017896">
    <property type="entry name" value="4Fe4S_Fe-S-bd"/>
</dbReference>
<proteinExistence type="predicted"/>
<dbReference type="SUPFAM" id="SSF54862">
    <property type="entry name" value="4Fe-4S ferredoxins"/>
    <property type="match status" value="1"/>
</dbReference>
<dbReference type="SUPFAM" id="SSF53706">
    <property type="entry name" value="Formate dehydrogenase/DMSO reductase, domains 1-3"/>
    <property type="match status" value="1"/>
</dbReference>
<reference evidence="7 8" key="1">
    <citation type="submission" date="2016-10" db="EMBL/GenBank/DDBJ databases">
        <authorList>
            <person name="Varghese N."/>
            <person name="Submissions S."/>
        </authorList>
    </citation>
    <scope>NUCLEOTIDE SEQUENCE [LARGE SCALE GENOMIC DNA]</scope>
    <source>
        <strain evidence="7 8">DSM 2260</strain>
    </source>
</reference>
<dbReference type="CDD" id="cd02784">
    <property type="entry name" value="MopB_CT_PHLH"/>
    <property type="match status" value="1"/>
</dbReference>
<dbReference type="GO" id="GO:0051536">
    <property type="term" value="F:iron-sulfur cluster binding"/>
    <property type="evidence" value="ECO:0007669"/>
    <property type="project" value="UniProtKB-KW"/>
</dbReference>
<dbReference type="Proteomes" id="UP000321224">
    <property type="component" value="Unassembled WGS sequence"/>
</dbReference>
<dbReference type="GO" id="GO:0046872">
    <property type="term" value="F:metal ion binding"/>
    <property type="evidence" value="ECO:0007669"/>
    <property type="project" value="UniProtKB-KW"/>
</dbReference>
<dbReference type="EMBL" id="FNAJ01000004">
    <property type="protein sequence ID" value="SDE10170.1"/>
    <property type="molecule type" value="Genomic_DNA"/>
</dbReference>
<name>A0A511HCP2_9BACT</name>
<feature type="domain" description="4Fe-4S Mo/W bis-MGD-type" evidence="5">
    <location>
        <begin position="88"/>
        <end position="144"/>
    </location>
</feature>
<dbReference type="Gene3D" id="2.20.25.90">
    <property type="entry name" value="ADC-like domains"/>
    <property type="match status" value="1"/>
</dbReference>
<dbReference type="PANTHER" id="PTHR42783">
    <property type="entry name" value="GLUTAMATE SYNTHASE [NADPH] SMALL CHAIN"/>
    <property type="match status" value="1"/>
</dbReference>
<evidence type="ECO:0000256" key="1">
    <source>
        <dbReference type="ARBA" id="ARBA00022723"/>
    </source>
</evidence>
<keyword evidence="3" id="KW-0411">Iron-sulfur</keyword>
<dbReference type="InterPro" id="IPR006963">
    <property type="entry name" value="Mopterin_OxRdtase_4Fe-4S_dom"/>
</dbReference>
<keyword evidence="1" id="KW-0479">Metal-binding</keyword>
<dbReference type="SMART" id="SM00926">
    <property type="entry name" value="Molybdop_Fe4S4"/>
    <property type="match status" value="1"/>
</dbReference>
<evidence type="ECO:0000313" key="6">
    <source>
        <dbReference type="EMBL" id="GEL71292.1"/>
    </source>
</evidence>
<dbReference type="InterPro" id="IPR030948">
    <property type="entry name" value="TAT_var_transloc_signal_dom"/>
</dbReference>
<dbReference type="EMBL" id="BJVY01000015">
    <property type="protein sequence ID" value="GEL71292.1"/>
    <property type="molecule type" value="Genomic_DNA"/>
</dbReference>
<evidence type="ECO:0000256" key="2">
    <source>
        <dbReference type="ARBA" id="ARBA00023004"/>
    </source>
</evidence>
<dbReference type="PROSITE" id="PS51669">
    <property type="entry name" value="4FE4S_MOW_BIS_MGD"/>
    <property type="match status" value="1"/>
</dbReference>
<evidence type="ECO:0000313" key="8">
    <source>
        <dbReference type="Proteomes" id="UP000198717"/>
    </source>
</evidence>
<dbReference type="InterPro" id="IPR009010">
    <property type="entry name" value="Asp_de-COase-like_dom_sf"/>
</dbReference>
<accession>A0A511HCP2</accession>
<dbReference type="Gene3D" id="3.30.70.20">
    <property type="match status" value="2"/>
</dbReference>
<evidence type="ECO:0000313" key="7">
    <source>
        <dbReference type="EMBL" id="SDE10170.1"/>
    </source>
</evidence>
<dbReference type="PANTHER" id="PTHR42783:SF3">
    <property type="entry name" value="GLUTAMATE SYNTHASE [NADPH] SMALL CHAIN-RELATED"/>
    <property type="match status" value="1"/>
</dbReference>
<dbReference type="Pfam" id="PF12838">
    <property type="entry name" value="Fer4_7"/>
    <property type="match status" value="1"/>
</dbReference>
<dbReference type="AlphaFoldDB" id="A0A511HCP2"/>
<dbReference type="NCBIfam" id="TIGR04519">
    <property type="entry name" value="MoCo_extend_TAT"/>
    <property type="match status" value="1"/>
</dbReference>
<evidence type="ECO:0000313" key="9">
    <source>
        <dbReference type="Proteomes" id="UP000321224"/>
    </source>
</evidence>
<dbReference type="PROSITE" id="PS51379">
    <property type="entry name" value="4FE4S_FER_2"/>
    <property type="match status" value="1"/>
</dbReference>
<dbReference type="Gene3D" id="2.40.40.20">
    <property type="match status" value="1"/>
</dbReference>
<keyword evidence="8" id="KW-1185">Reference proteome</keyword>
<gene>
    <name evidence="6" type="ORF">MVI01_30760</name>
    <name evidence="7" type="ORF">SAMN04488504_104208</name>
</gene>
<sequence length="992" mass="106303">MSDPLPKYWQSLAERAGDLGALAQTQDEFAEPLPVGVAATPPDANSRRDFFKLMGLSAAAAMVACQRAPVQQIIPYVARPDEVTPGLALWYASTCDGCSARCGLLLKTRDGRPIKVEGNDEHPVSRGGVCAVGQASVLSLYDASRARYPTRGATRVSWTDLDADVTQALRKATEAGKGIRVVLPWHLGPTAEAAVKRFLAAYPTARTVRDEALGELSAIADAHRVTHGVRAVPDYRFDKAAVIASFGADFLGTWVSPVAFTRQYAESRDAARRRTMSRHFQVEPVMTLTGAAADRRFVVAPSDVALVLADLVRRLAVKAGREVPGLASLPPPALDEASRVELADTLWAQRQDALVVAGGDDVATQVLANTANALLGNEGHTVSLADGTALDADAMSLGTLLTELRAGSVGVVLFMGVNPVYSDPRGAELAALLKDVPLTLSTSDRRDETAVHVGLHAPESTALESWGDAEVRRGVVSLRQPAVAPLHETRSGVESLLQWAGAPQPHYDFLRARWEAEVFPRASGLGQGFIAFWDDALRRGVVTLGAAAAEAPAFREEGLAKALAGVARHAAEWELVLYPTVALRDGAPANNAWLQEVADPITKVTWGNPACIAPARAKALGLKDGDVVQVRAGSTTLSVPVLVQAGTHPSVIAVAVGYGRTQAGRVADGVGVNGYPLSAVVDGRARRTVPGVTVQATGEQQPLALTQTHHRLEGRPHVREAELAAFLANPRAGNEVHAGHGGGGHSLSLWSGHEYKGHRWALAVDLSACTGCSACVVSCQAENNIPSVGRDEVLRRRDMHWMRIDRYYQGDEANPQVVHQPMMCQHCENAPCETVCPVLATVHSSEGLNQQVYNRCVGTRYCANNCPTKVRRFNWFDYEHAEPLERMVLNPDVVVRSRGVMEKCSMCVQRIQESKAAANREGRPLRDGDIQTACQQSCPAKAIHFGDVNDPDSQVARLAKDGRAFRLLEELNIGSSITYLTKIRNTGSGSGT</sequence>
<feature type="domain" description="4Fe-4S ferredoxin-type" evidence="4">
    <location>
        <begin position="760"/>
        <end position="791"/>
    </location>
</feature>
<dbReference type="SUPFAM" id="SSF50692">
    <property type="entry name" value="ADC-like"/>
    <property type="match status" value="1"/>
</dbReference>
<evidence type="ECO:0000259" key="4">
    <source>
        <dbReference type="PROSITE" id="PS51379"/>
    </source>
</evidence>
<evidence type="ECO:0000259" key="5">
    <source>
        <dbReference type="PROSITE" id="PS51669"/>
    </source>
</evidence>
<organism evidence="6 9">
    <name type="scientific">Myxococcus virescens</name>
    <dbReference type="NCBI Taxonomy" id="83456"/>
    <lineage>
        <taxon>Bacteria</taxon>
        <taxon>Pseudomonadati</taxon>
        <taxon>Myxococcota</taxon>
        <taxon>Myxococcia</taxon>
        <taxon>Myxococcales</taxon>
        <taxon>Cystobacterineae</taxon>
        <taxon>Myxococcaceae</taxon>
        <taxon>Myxococcus</taxon>
    </lineage>
</organism>
<reference evidence="6 9" key="2">
    <citation type="submission" date="2019-07" db="EMBL/GenBank/DDBJ databases">
        <title>Whole genome shotgun sequence of Myxococcus virescens NBRC 100334.</title>
        <authorList>
            <person name="Hosoyama A."/>
            <person name="Uohara A."/>
            <person name="Ohji S."/>
            <person name="Ichikawa N."/>
        </authorList>
    </citation>
    <scope>NUCLEOTIDE SEQUENCE [LARGE SCALE GENOMIC DNA]</scope>
    <source>
        <strain evidence="6 9">NBRC 100334</strain>
    </source>
</reference>
<dbReference type="Gene3D" id="3.30.2070.10">
    <property type="entry name" value="Formate dehydrogenase/DMSO reductase"/>
    <property type="match status" value="1"/>
</dbReference>
<dbReference type="GO" id="GO:0016491">
    <property type="term" value="F:oxidoreductase activity"/>
    <property type="evidence" value="ECO:0007669"/>
    <property type="project" value="InterPro"/>
</dbReference>
<evidence type="ECO:0000256" key="3">
    <source>
        <dbReference type="ARBA" id="ARBA00023014"/>
    </source>
</evidence>
<dbReference type="Gene3D" id="3.40.228.10">
    <property type="entry name" value="Dimethylsulfoxide Reductase, domain 2"/>
    <property type="match status" value="1"/>
</dbReference>
<dbReference type="Proteomes" id="UP000198717">
    <property type="component" value="Unassembled WGS sequence"/>
</dbReference>
<protein>
    <submittedName>
        <fullName evidence="6">Fe-S-cluster-containing hydrogenase</fullName>
    </submittedName>
    <submittedName>
        <fullName evidence="7">Quinol:cytochrome c oxidoreductase iron-sulfur protein</fullName>
    </submittedName>
</protein>